<feature type="compositionally biased region" description="Acidic residues" evidence="1">
    <location>
        <begin position="51"/>
        <end position="65"/>
    </location>
</feature>
<dbReference type="STRING" id="3988.B9SU75"/>
<accession>B9SU75</accession>
<protein>
    <submittedName>
        <fullName evidence="2">Uncharacterized protein</fullName>
    </submittedName>
</protein>
<feature type="compositionally biased region" description="Acidic residues" evidence="1">
    <location>
        <begin position="102"/>
        <end position="129"/>
    </location>
</feature>
<evidence type="ECO:0000313" key="3">
    <source>
        <dbReference type="Proteomes" id="UP000008311"/>
    </source>
</evidence>
<evidence type="ECO:0000313" key="2">
    <source>
        <dbReference type="EMBL" id="EEF32847.1"/>
    </source>
</evidence>
<proteinExistence type="predicted"/>
<dbReference type="AlphaFoldDB" id="B9SU75"/>
<feature type="region of interest" description="Disordered" evidence="1">
    <location>
        <begin position="1"/>
        <end position="166"/>
    </location>
</feature>
<dbReference type="InParanoid" id="B9SU75"/>
<keyword evidence="3" id="KW-1185">Reference proteome</keyword>
<dbReference type="GO" id="GO:0005634">
    <property type="term" value="C:nucleus"/>
    <property type="evidence" value="ECO:0000318"/>
    <property type="project" value="GO_Central"/>
</dbReference>
<sequence length="249" mass="29224">MALKRVSVSEDSSHERVKRAKNMKDEYYDDEDQGYSSYVFESVREDREYNTEAEEEEEDLDEDPEEKVASKLDEFLDQSITKDHEEDPEEEEHVEIWSVKEEAEEEEEGEEEEEEEEEEEGEGYDEVLDDYNISSNPIVEEKAEKEDDEDEALNDYYISSNSVGEKKTEEKDFWSMYPRLDESLKLEHFSAYTLLSSVKQSLSCIGNSKAEELEEKWRKLQAAETKVKLMRAQLIQEQKKIILNSLCSS</sequence>
<reference evidence="3" key="1">
    <citation type="journal article" date="2010" name="Nat. Biotechnol.">
        <title>Draft genome sequence of the oilseed species Ricinus communis.</title>
        <authorList>
            <person name="Chan A.P."/>
            <person name="Crabtree J."/>
            <person name="Zhao Q."/>
            <person name="Lorenzi H."/>
            <person name="Orvis J."/>
            <person name="Puiu D."/>
            <person name="Melake-Berhan A."/>
            <person name="Jones K.M."/>
            <person name="Redman J."/>
            <person name="Chen G."/>
            <person name="Cahoon E.B."/>
            <person name="Gedil M."/>
            <person name="Stanke M."/>
            <person name="Haas B.J."/>
            <person name="Wortman J.R."/>
            <person name="Fraser-Liggett C.M."/>
            <person name="Ravel J."/>
            <person name="Rabinowicz P.D."/>
        </authorList>
    </citation>
    <scope>NUCLEOTIDE SEQUENCE [LARGE SCALE GENOMIC DNA]</scope>
    <source>
        <strain evidence="3">cv. Hale</strain>
    </source>
</reference>
<evidence type="ECO:0000256" key="1">
    <source>
        <dbReference type="SAM" id="MobiDB-lite"/>
    </source>
</evidence>
<dbReference type="Proteomes" id="UP000008311">
    <property type="component" value="Unassembled WGS sequence"/>
</dbReference>
<name>B9SU75_RICCO</name>
<organism evidence="2 3">
    <name type="scientific">Ricinus communis</name>
    <name type="common">Castor bean</name>
    <dbReference type="NCBI Taxonomy" id="3988"/>
    <lineage>
        <taxon>Eukaryota</taxon>
        <taxon>Viridiplantae</taxon>
        <taxon>Streptophyta</taxon>
        <taxon>Embryophyta</taxon>
        <taxon>Tracheophyta</taxon>
        <taxon>Spermatophyta</taxon>
        <taxon>Magnoliopsida</taxon>
        <taxon>eudicotyledons</taxon>
        <taxon>Gunneridae</taxon>
        <taxon>Pentapetalae</taxon>
        <taxon>rosids</taxon>
        <taxon>fabids</taxon>
        <taxon>Malpighiales</taxon>
        <taxon>Euphorbiaceae</taxon>
        <taxon>Acalyphoideae</taxon>
        <taxon>Acalypheae</taxon>
        <taxon>Ricinus</taxon>
    </lineage>
</organism>
<gene>
    <name evidence="2" type="ORF">RCOM_0407790</name>
</gene>
<dbReference type="EMBL" id="EQ974141">
    <property type="protein sequence ID" value="EEF32847.1"/>
    <property type="molecule type" value="Genomic_DNA"/>
</dbReference>
<feature type="compositionally biased region" description="Basic and acidic residues" evidence="1">
    <location>
        <begin position="66"/>
        <end position="85"/>
    </location>
</feature>